<comment type="similarity">
    <text evidence="1">Belongs to the ferredoxin--NADP reductase type 1 family.</text>
</comment>
<comment type="catalytic activity">
    <reaction evidence="4">
        <text>2 reduced [2Fe-2S]-[ferredoxin] + NADP(+) + H(+) = 2 oxidized [2Fe-2S]-[ferredoxin] + NADPH</text>
        <dbReference type="Rhea" id="RHEA:20125"/>
        <dbReference type="Rhea" id="RHEA-COMP:10000"/>
        <dbReference type="Rhea" id="RHEA-COMP:10001"/>
        <dbReference type="ChEBI" id="CHEBI:15378"/>
        <dbReference type="ChEBI" id="CHEBI:33737"/>
        <dbReference type="ChEBI" id="CHEBI:33738"/>
        <dbReference type="ChEBI" id="CHEBI:57783"/>
        <dbReference type="ChEBI" id="CHEBI:58349"/>
        <dbReference type="EC" id="1.18.1.2"/>
    </reaction>
</comment>
<comment type="caution">
    <text evidence="6">The sequence shown here is derived from an EMBL/GenBank/DDBJ whole genome shotgun (WGS) entry which is preliminary data.</text>
</comment>
<protein>
    <recommendedName>
        <fullName evidence="2">ferredoxin--NADP(+) reductase</fullName>
        <ecNumber evidence="2">1.18.1.2</ecNumber>
    </recommendedName>
</protein>
<dbReference type="RefSeq" id="WP_038188214.1">
    <property type="nucleotide sequence ID" value="NZ_JRWP01000004.1"/>
</dbReference>
<dbReference type="PRINTS" id="PR00410">
    <property type="entry name" value="PHEHYDRXLASE"/>
</dbReference>
<dbReference type="InterPro" id="IPR033892">
    <property type="entry name" value="FNR_bac"/>
</dbReference>
<dbReference type="Proteomes" id="UP000030451">
    <property type="component" value="Unassembled WGS sequence"/>
</dbReference>
<evidence type="ECO:0000313" key="7">
    <source>
        <dbReference type="Proteomes" id="UP000030451"/>
    </source>
</evidence>
<dbReference type="EMBL" id="JRWP01000004">
    <property type="protein sequence ID" value="KGY10081.1"/>
    <property type="molecule type" value="Genomic_DNA"/>
</dbReference>
<dbReference type="GO" id="GO:0004324">
    <property type="term" value="F:ferredoxin-NADP+ reductase activity"/>
    <property type="evidence" value="ECO:0007669"/>
    <property type="project" value="UniProtKB-EC"/>
</dbReference>
<sequence length="254" mass="28508">MAALDGFSQAHVERRTEWTSSLFSLRLGGASVRFQAGQYVKLALLNQDEQLVARPYSIVNAPLNSSDMMEFLIVVNPEGSLSPLLQQLREGDTIYVSNKAYGDLTLSSIPKNTQNLWLLATGTGIGPFLSLLDDINVRPGCEHIVLVHAVRQEKDLVYRYLIETLIEQYDGRLQYVPVVSREQLDSALYGRIPQLLSNQTLQKEAGVNLSAEESFVMLCGNPDMIKESVEVLKSFGLEKHRRATGGQIIYERYW</sequence>
<evidence type="ECO:0000256" key="2">
    <source>
        <dbReference type="ARBA" id="ARBA00013223"/>
    </source>
</evidence>
<proteinExistence type="inferred from homology"/>
<dbReference type="Gene3D" id="3.40.50.80">
    <property type="entry name" value="Nucleotide-binding domain of ferredoxin-NADP reductase (FNR) module"/>
    <property type="match status" value="1"/>
</dbReference>
<dbReference type="PANTHER" id="PTHR47878">
    <property type="entry name" value="OXIDOREDUCTASE FAD/NAD(P)-BINDING DOMAIN PROTEIN"/>
    <property type="match status" value="1"/>
</dbReference>
<dbReference type="InterPro" id="IPR001433">
    <property type="entry name" value="OxRdtase_FAD/NAD-bd"/>
</dbReference>
<reference evidence="6 7" key="1">
    <citation type="submission" date="2014-10" db="EMBL/GenBank/DDBJ databases">
        <title>Genome sequencing of Vibrio sinaloensis T08.</title>
        <authorList>
            <person name="Chan K.-G."/>
            <person name="Mohamad N.I."/>
        </authorList>
    </citation>
    <scope>NUCLEOTIDE SEQUENCE [LARGE SCALE GENOMIC DNA]</scope>
    <source>
        <strain evidence="6 7">T08</strain>
    </source>
</reference>
<dbReference type="GO" id="GO:0000166">
    <property type="term" value="F:nucleotide binding"/>
    <property type="evidence" value="ECO:0007669"/>
    <property type="project" value="UniProtKB-KW"/>
</dbReference>
<dbReference type="CDD" id="cd06195">
    <property type="entry name" value="FNR1"/>
    <property type="match status" value="1"/>
</dbReference>
<dbReference type="SUPFAM" id="SSF63380">
    <property type="entry name" value="Riboflavin synthase domain-like"/>
    <property type="match status" value="1"/>
</dbReference>
<dbReference type="Gene3D" id="2.40.30.10">
    <property type="entry name" value="Translation factors"/>
    <property type="match status" value="1"/>
</dbReference>
<dbReference type="PANTHER" id="PTHR47878:SF2">
    <property type="entry name" value="OXIDOREDUCTASE FAD_NAD(P)-BINDING DOMAIN PROTEIN"/>
    <property type="match status" value="1"/>
</dbReference>
<dbReference type="OrthoDB" id="9784483at2"/>
<organism evidence="6 7">
    <name type="scientific">Photobacterium sp. (strain ATCC 43367)</name>
    <dbReference type="NCBI Taxonomy" id="379097"/>
    <lineage>
        <taxon>Bacteria</taxon>
        <taxon>Pseudomonadati</taxon>
        <taxon>Pseudomonadota</taxon>
        <taxon>Gammaproteobacteria</taxon>
        <taxon>Vibrionales</taxon>
        <taxon>Vibrionaceae</taxon>
        <taxon>Vibrio</taxon>
        <taxon>Vibrio oreintalis group</taxon>
    </lineage>
</organism>
<dbReference type="InterPro" id="IPR017927">
    <property type="entry name" value="FAD-bd_FR_type"/>
</dbReference>
<dbReference type="Pfam" id="PF00175">
    <property type="entry name" value="NAD_binding_1"/>
    <property type="match status" value="1"/>
</dbReference>
<dbReference type="InterPro" id="IPR008333">
    <property type="entry name" value="Cbr1-like_FAD-bd_dom"/>
</dbReference>
<dbReference type="InterPro" id="IPR051930">
    <property type="entry name" value="FNR_type-1"/>
</dbReference>
<dbReference type="SUPFAM" id="SSF52343">
    <property type="entry name" value="Ferredoxin reductase-like, C-terminal NADP-linked domain"/>
    <property type="match status" value="1"/>
</dbReference>
<dbReference type="InterPro" id="IPR039261">
    <property type="entry name" value="FNR_nucleotide-bd"/>
</dbReference>
<evidence type="ECO:0000256" key="1">
    <source>
        <dbReference type="ARBA" id="ARBA00008312"/>
    </source>
</evidence>
<dbReference type="InterPro" id="IPR017938">
    <property type="entry name" value="Riboflavin_synthase-like_b-brl"/>
</dbReference>
<evidence type="ECO:0000256" key="4">
    <source>
        <dbReference type="ARBA" id="ARBA00047776"/>
    </source>
</evidence>
<dbReference type="GO" id="GO:0034599">
    <property type="term" value="P:cellular response to oxidative stress"/>
    <property type="evidence" value="ECO:0007669"/>
    <property type="project" value="TreeGrafter"/>
</dbReference>
<dbReference type="AlphaFoldDB" id="A0A0A5I2N8"/>
<dbReference type="Pfam" id="PF00970">
    <property type="entry name" value="FAD_binding_6"/>
    <property type="match status" value="1"/>
</dbReference>
<gene>
    <name evidence="6" type="ORF">NM06_03955</name>
</gene>
<dbReference type="PROSITE" id="PS51384">
    <property type="entry name" value="FAD_FR"/>
    <property type="match status" value="1"/>
</dbReference>
<dbReference type="EC" id="1.18.1.2" evidence="2"/>
<name>A0A0A5I2N8_PHOS4</name>
<evidence type="ECO:0000313" key="6">
    <source>
        <dbReference type="EMBL" id="KGY10081.1"/>
    </source>
</evidence>
<dbReference type="GO" id="GO:0042167">
    <property type="term" value="P:heme catabolic process"/>
    <property type="evidence" value="ECO:0007669"/>
    <property type="project" value="TreeGrafter"/>
</dbReference>
<feature type="domain" description="FAD-binding FR-type" evidence="5">
    <location>
        <begin position="5"/>
        <end position="107"/>
    </location>
</feature>
<dbReference type="STRING" id="379097.SE23_06555"/>
<accession>A0A0A5I2N8</accession>
<keyword evidence="3" id="KW-0547">Nucleotide-binding</keyword>
<evidence type="ECO:0000256" key="3">
    <source>
        <dbReference type="ARBA" id="ARBA00022741"/>
    </source>
</evidence>
<evidence type="ECO:0000259" key="5">
    <source>
        <dbReference type="PROSITE" id="PS51384"/>
    </source>
</evidence>